<dbReference type="InterPro" id="IPR054566">
    <property type="entry name" value="ManC/GMP-like_b-helix"/>
</dbReference>
<protein>
    <submittedName>
        <fullName evidence="3">Mannose-1-phosphate guanylyltransferase / mannose-6-phosphate isomerase</fullName>
    </submittedName>
</protein>
<dbReference type="RefSeq" id="WP_092317851.1">
    <property type="nucleotide sequence ID" value="NZ_FOKY01000001.1"/>
</dbReference>
<dbReference type="GO" id="GO:0004475">
    <property type="term" value="F:mannose-1-phosphate guanylyltransferase (GTP) activity"/>
    <property type="evidence" value="ECO:0007669"/>
    <property type="project" value="TreeGrafter"/>
</dbReference>
<dbReference type="SUPFAM" id="SSF53448">
    <property type="entry name" value="Nucleotide-diphospho-sugar transferases"/>
    <property type="match status" value="1"/>
</dbReference>
<feature type="domain" description="MannoseP isomerase/GMP-like beta-helix" evidence="2">
    <location>
        <begin position="292"/>
        <end position="340"/>
    </location>
</feature>
<dbReference type="Pfam" id="PF22640">
    <property type="entry name" value="ManC_GMP_beta-helix"/>
    <property type="match status" value="1"/>
</dbReference>
<reference evidence="4" key="1">
    <citation type="submission" date="2016-10" db="EMBL/GenBank/DDBJ databases">
        <authorList>
            <person name="Varghese N."/>
            <person name="Submissions S."/>
        </authorList>
    </citation>
    <scope>NUCLEOTIDE SEQUENCE [LARGE SCALE GENOMIC DNA]</scope>
    <source>
        <strain evidence="4">ATCC 43811</strain>
    </source>
</reference>
<evidence type="ECO:0000313" key="4">
    <source>
        <dbReference type="Proteomes" id="UP000240042"/>
    </source>
</evidence>
<dbReference type="PANTHER" id="PTHR46390:SF1">
    <property type="entry name" value="MANNOSE-1-PHOSPHATE GUANYLYLTRANSFERASE"/>
    <property type="match status" value="1"/>
</dbReference>
<accession>A0A1I1D769</accession>
<keyword evidence="3" id="KW-0413">Isomerase</keyword>
<dbReference type="GO" id="GO:0009298">
    <property type="term" value="P:GDP-mannose biosynthetic process"/>
    <property type="evidence" value="ECO:0007669"/>
    <property type="project" value="TreeGrafter"/>
</dbReference>
<keyword evidence="3" id="KW-0548">Nucleotidyltransferase</keyword>
<dbReference type="SUPFAM" id="SSF159283">
    <property type="entry name" value="Guanosine diphospho-D-mannose pyrophosphorylase/mannose-6-phosphate isomerase linker domain"/>
    <property type="match status" value="1"/>
</dbReference>
<dbReference type="PANTHER" id="PTHR46390">
    <property type="entry name" value="MANNOSE-1-PHOSPHATE GUANYLYLTRANSFERASE"/>
    <property type="match status" value="1"/>
</dbReference>
<evidence type="ECO:0000313" key="3">
    <source>
        <dbReference type="EMBL" id="SFB70791.1"/>
    </source>
</evidence>
<keyword evidence="4" id="KW-1185">Reference proteome</keyword>
<dbReference type="Gene3D" id="3.90.550.10">
    <property type="entry name" value="Spore Coat Polysaccharide Biosynthesis Protein SpsA, Chain A"/>
    <property type="match status" value="1"/>
</dbReference>
<proteinExistence type="predicted"/>
<dbReference type="Proteomes" id="UP000240042">
    <property type="component" value="Unassembled WGS sequence"/>
</dbReference>
<dbReference type="InterPro" id="IPR051161">
    <property type="entry name" value="Mannose-6P_isomerase_type2"/>
</dbReference>
<evidence type="ECO:0000259" key="1">
    <source>
        <dbReference type="Pfam" id="PF00483"/>
    </source>
</evidence>
<dbReference type="GO" id="GO:0016853">
    <property type="term" value="F:isomerase activity"/>
    <property type="evidence" value="ECO:0007669"/>
    <property type="project" value="UniProtKB-KW"/>
</dbReference>
<dbReference type="Pfam" id="PF00483">
    <property type="entry name" value="NTP_transferase"/>
    <property type="match status" value="1"/>
</dbReference>
<evidence type="ECO:0000259" key="2">
    <source>
        <dbReference type="Pfam" id="PF22640"/>
    </source>
</evidence>
<sequence>MYGLILAGGQGTRLWPLSRKNMPKQMLAPLGEDKSLLAMTIERIQTAGFPSKNIYLITAESQKEDLKTIWNQYSIGAIIAEPEAKNTGPAVLLGVKYLLEQGASNNEQIYIFPSDHYISSFRPNLTLDLSDKIICFYVTPTRPETGYGYIEIEAKNGLQRVKNFKEKPDALTAKKWFDLSKDSTLKTQSKLFWNSGIYGFSAASIEKAIKKSNPELFDLWINSSYADFLKQYSTIPKIPFDKLVAEKADNLYTLKLPATHWRDIGTWGSVHEALSINGSSNVAAGKSIITAADSSGCLGYSTQRKLIAFAGVENIAVIETPDCILIVDKNNPQAMQDILETIKSKHSDLL</sequence>
<dbReference type="InterPro" id="IPR005835">
    <property type="entry name" value="NTP_transferase_dom"/>
</dbReference>
<gene>
    <name evidence="3" type="ORF">SAMN02745150_00380</name>
</gene>
<keyword evidence="3" id="KW-0808">Transferase</keyword>
<dbReference type="InterPro" id="IPR029044">
    <property type="entry name" value="Nucleotide-diphossugar_trans"/>
</dbReference>
<dbReference type="AlphaFoldDB" id="A0A1I1D769"/>
<dbReference type="EMBL" id="FOKY01000001">
    <property type="protein sequence ID" value="SFB70791.1"/>
    <property type="molecule type" value="Genomic_DNA"/>
</dbReference>
<dbReference type="STRING" id="34097.SAMN02745150_00380"/>
<name>A0A1I1D769_BREAD</name>
<organism evidence="3 4">
    <name type="scientific">Brevinema andersonii</name>
    <dbReference type="NCBI Taxonomy" id="34097"/>
    <lineage>
        <taxon>Bacteria</taxon>
        <taxon>Pseudomonadati</taxon>
        <taxon>Spirochaetota</taxon>
        <taxon>Spirochaetia</taxon>
        <taxon>Brevinematales</taxon>
        <taxon>Brevinemataceae</taxon>
        <taxon>Brevinema</taxon>
    </lineage>
</organism>
<feature type="domain" description="Nucleotidyl transferase" evidence="1">
    <location>
        <begin position="3"/>
        <end position="274"/>
    </location>
</feature>
<dbReference type="OrthoDB" id="9806359at2"/>